<dbReference type="PANTHER" id="PTHR12121:SF74">
    <property type="entry name" value="CARBON CATABOLITE REPRESSOR PROTEIN 4 HOMOLOG 5"/>
    <property type="match status" value="1"/>
</dbReference>
<name>A0A8K1FNL6_PYTOL</name>
<keyword evidence="3" id="KW-1185">Reference proteome</keyword>
<dbReference type="SUPFAM" id="SSF56219">
    <property type="entry name" value="DNase I-like"/>
    <property type="match status" value="1"/>
</dbReference>
<dbReference type="InterPro" id="IPR036691">
    <property type="entry name" value="Endo/exonu/phosph_ase_sf"/>
</dbReference>
<proteinExistence type="predicted"/>
<accession>A0A8K1FNL6</accession>
<protein>
    <recommendedName>
        <fullName evidence="1">Endonuclease/exonuclease/phosphatase domain-containing protein</fullName>
    </recommendedName>
</protein>
<gene>
    <name evidence="2" type="ORF">Poli38472_011074</name>
</gene>
<dbReference type="Gene3D" id="3.60.10.10">
    <property type="entry name" value="Endonuclease/exonuclease/phosphatase"/>
    <property type="match status" value="1"/>
</dbReference>
<organism evidence="2 3">
    <name type="scientific">Pythium oligandrum</name>
    <name type="common">Mycoparasitic fungus</name>
    <dbReference type="NCBI Taxonomy" id="41045"/>
    <lineage>
        <taxon>Eukaryota</taxon>
        <taxon>Sar</taxon>
        <taxon>Stramenopiles</taxon>
        <taxon>Oomycota</taxon>
        <taxon>Peronosporomycetes</taxon>
        <taxon>Pythiales</taxon>
        <taxon>Pythiaceae</taxon>
        <taxon>Pythium</taxon>
    </lineage>
</organism>
<dbReference type="InterPro" id="IPR005135">
    <property type="entry name" value="Endo/exonuclease/phosphatase"/>
</dbReference>
<dbReference type="OrthoDB" id="428734at2759"/>
<dbReference type="InterPro" id="IPR050410">
    <property type="entry name" value="CCR4/nocturin_mRNA_transcr"/>
</dbReference>
<dbReference type="Pfam" id="PF03372">
    <property type="entry name" value="Exo_endo_phos"/>
    <property type="match status" value="1"/>
</dbReference>
<evidence type="ECO:0000313" key="3">
    <source>
        <dbReference type="Proteomes" id="UP000794436"/>
    </source>
</evidence>
<dbReference type="EMBL" id="SPLM01000004">
    <property type="protein sequence ID" value="TMW67454.1"/>
    <property type="molecule type" value="Genomic_DNA"/>
</dbReference>
<dbReference type="PANTHER" id="PTHR12121">
    <property type="entry name" value="CARBON CATABOLITE REPRESSOR PROTEIN 4"/>
    <property type="match status" value="1"/>
</dbReference>
<dbReference type="Proteomes" id="UP000794436">
    <property type="component" value="Unassembled WGS sequence"/>
</dbReference>
<feature type="domain" description="Endonuclease/exonuclease/phosphatase" evidence="1">
    <location>
        <begin position="52"/>
        <end position="389"/>
    </location>
</feature>
<dbReference type="GO" id="GO:0000175">
    <property type="term" value="F:3'-5'-RNA exonuclease activity"/>
    <property type="evidence" value="ECO:0007669"/>
    <property type="project" value="TreeGrafter"/>
</dbReference>
<sequence length="399" mass="45257">MEHKAARGGRDARGNTKRRRTQGFVRKWTLYPPRRVAADSDVPTVAKTFRVLSFNVLADYIALRDTIPDAEEPWKYDWAHRCRGLLREIRTWRADIICLQEVDHYEDFFEPELKKAGYKGVFKKRTGEDTHDGCAIFIHSKNFDIVASVPLEYHVPGHPLLDRHNIALQAVVDWRGDGAEPQRFVVANTHLLFNPGRGDVKLAQLQRLLTSLHELREGEHVLTPSSPLPVLVCGDFNLAPHSPLYEFLSRGELDVSGLSKHLLSGQNMEYHQKRGHHAVEHDSARHHGHGTAWGRFQSDRAQRTYHRHFPKDTVVNHSLPLASAYAQMPNDRCTGEPKFTTFHEGTKCTVDYVWFTTDSLHCHGVVEMAPAGQLFKAKVLPTASHSSDHLSLVADFALL</sequence>
<reference evidence="2" key="1">
    <citation type="submission" date="2019-03" db="EMBL/GenBank/DDBJ databases">
        <title>Long read genome sequence of the mycoparasitic Pythium oligandrum ATCC 38472 isolated from sugarbeet rhizosphere.</title>
        <authorList>
            <person name="Gaulin E."/>
        </authorList>
    </citation>
    <scope>NUCLEOTIDE SEQUENCE</scope>
    <source>
        <strain evidence="2">ATCC 38472_TT</strain>
    </source>
</reference>
<comment type="caution">
    <text evidence="2">The sequence shown here is derived from an EMBL/GenBank/DDBJ whole genome shotgun (WGS) entry which is preliminary data.</text>
</comment>
<evidence type="ECO:0000259" key="1">
    <source>
        <dbReference type="Pfam" id="PF03372"/>
    </source>
</evidence>
<evidence type="ECO:0000313" key="2">
    <source>
        <dbReference type="EMBL" id="TMW67454.1"/>
    </source>
</evidence>
<dbReference type="AlphaFoldDB" id="A0A8K1FNL6"/>